<gene>
    <name evidence="2" type="ORF">E3T53_09480</name>
</gene>
<dbReference type="SUPFAM" id="SSF81342">
    <property type="entry name" value="Transmembrane di-heme cytochromes"/>
    <property type="match status" value="1"/>
</dbReference>
<accession>A0A4Y8KN86</accession>
<dbReference type="Gene3D" id="1.20.950.20">
    <property type="entry name" value="Transmembrane di-heme cytochromes, Chain C"/>
    <property type="match status" value="1"/>
</dbReference>
<feature type="transmembrane region" description="Helical" evidence="1">
    <location>
        <begin position="62"/>
        <end position="81"/>
    </location>
</feature>
<dbReference type="AlphaFoldDB" id="A0A4Y8KN86"/>
<evidence type="ECO:0000313" key="2">
    <source>
        <dbReference type="EMBL" id="TFD78665.1"/>
    </source>
</evidence>
<dbReference type="GO" id="GO:0022904">
    <property type="term" value="P:respiratory electron transport chain"/>
    <property type="evidence" value="ECO:0007669"/>
    <property type="project" value="InterPro"/>
</dbReference>
<feature type="transmembrane region" description="Helical" evidence="1">
    <location>
        <begin position="118"/>
        <end position="141"/>
    </location>
</feature>
<proteinExistence type="predicted"/>
<keyword evidence="1" id="KW-0812">Transmembrane</keyword>
<protein>
    <submittedName>
        <fullName evidence="2">Uncharacterized protein</fullName>
    </submittedName>
</protein>
<dbReference type="OrthoDB" id="9795587at2"/>
<comment type="caution">
    <text evidence="2">The sequence shown here is derived from an EMBL/GenBank/DDBJ whole genome shotgun (WGS) entry which is preliminary data.</text>
</comment>
<organism evidence="2 3">
    <name type="scientific">Cryobacterium psychrophilum</name>
    <dbReference type="NCBI Taxonomy" id="41988"/>
    <lineage>
        <taxon>Bacteria</taxon>
        <taxon>Bacillati</taxon>
        <taxon>Actinomycetota</taxon>
        <taxon>Actinomycetes</taxon>
        <taxon>Micrococcales</taxon>
        <taxon>Microbacteriaceae</taxon>
        <taxon>Cryobacterium</taxon>
    </lineage>
</organism>
<keyword evidence="1" id="KW-1133">Transmembrane helix</keyword>
<dbReference type="InterPro" id="IPR016174">
    <property type="entry name" value="Di-haem_cyt_TM"/>
</dbReference>
<dbReference type="GO" id="GO:0016020">
    <property type="term" value="C:membrane"/>
    <property type="evidence" value="ECO:0007669"/>
    <property type="project" value="InterPro"/>
</dbReference>
<keyword evidence="3" id="KW-1185">Reference proteome</keyword>
<reference evidence="2 3" key="1">
    <citation type="submission" date="2019-03" db="EMBL/GenBank/DDBJ databases">
        <title>Genomics of glacier-inhabiting Cryobacterium strains.</title>
        <authorList>
            <person name="Liu Q."/>
            <person name="Xin Y.-H."/>
        </authorList>
    </citation>
    <scope>NUCLEOTIDE SEQUENCE [LARGE SCALE GENOMIC DNA]</scope>
    <source>
        <strain evidence="2 3">CGMCC 1.4292</strain>
    </source>
</reference>
<name>A0A4Y8KN86_9MICO</name>
<feature type="transmembrane region" description="Helical" evidence="1">
    <location>
        <begin position="12"/>
        <end position="35"/>
    </location>
</feature>
<dbReference type="Proteomes" id="UP000298218">
    <property type="component" value="Unassembled WGS sequence"/>
</dbReference>
<evidence type="ECO:0000313" key="3">
    <source>
        <dbReference type="Proteomes" id="UP000298218"/>
    </source>
</evidence>
<sequence>MTRTQWFKHRWFKLLWIVPAAVAALVFVVLAAQWVRDLAPVRAFLEQYPGESELPADAPVGFPAWLAWQHFLSSFFLLLIIRTGWTVRTNKRPAAHWTRQNSGVLRTRNPPTRISLDLWLHLSLDALWVLNGIVFYVLIFATGQWLRLVPIHWDVFPNALSAALQYASLNWPTEDGWVNYNSLQLLAYFTVVFIASPLAIVSGLRMSGAWPRAAARLNAIYPIRLARAVHLPVMIFFVGFIVVHVTLVLATGALRNLNHMYAARSEDSWVGFWFFAASLVVMAVAWVGLRPVVLRPIAALTGSVTRR</sequence>
<keyword evidence="1" id="KW-0472">Membrane</keyword>
<feature type="transmembrane region" description="Helical" evidence="1">
    <location>
        <begin position="225"/>
        <end position="250"/>
    </location>
</feature>
<feature type="transmembrane region" description="Helical" evidence="1">
    <location>
        <begin position="185"/>
        <end position="204"/>
    </location>
</feature>
<dbReference type="EMBL" id="SOHQ01000028">
    <property type="protein sequence ID" value="TFD78665.1"/>
    <property type="molecule type" value="Genomic_DNA"/>
</dbReference>
<evidence type="ECO:0000256" key="1">
    <source>
        <dbReference type="SAM" id="Phobius"/>
    </source>
</evidence>
<feature type="transmembrane region" description="Helical" evidence="1">
    <location>
        <begin position="270"/>
        <end position="289"/>
    </location>
</feature>